<dbReference type="GO" id="GO:0006352">
    <property type="term" value="P:DNA-templated transcription initiation"/>
    <property type="evidence" value="ECO:0007669"/>
    <property type="project" value="InterPro"/>
</dbReference>
<dbReference type="GO" id="GO:0016987">
    <property type="term" value="F:sigma factor activity"/>
    <property type="evidence" value="ECO:0007669"/>
    <property type="project" value="UniProtKB-KW"/>
</dbReference>
<dbReference type="PANTHER" id="PTHR43133:SF8">
    <property type="entry name" value="RNA POLYMERASE SIGMA FACTOR HI_1459-RELATED"/>
    <property type="match status" value="1"/>
</dbReference>
<organism evidence="7 8">
    <name type="scientific">Streptomyces fumanus</name>
    <dbReference type="NCBI Taxonomy" id="67302"/>
    <lineage>
        <taxon>Bacteria</taxon>
        <taxon>Bacillati</taxon>
        <taxon>Actinomycetota</taxon>
        <taxon>Actinomycetes</taxon>
        <taxon>Kitasatosporales</taxon>
        <taxon>Streptomycetaceae</taxon>
        <taxon>Streptomyces</taxon>
    </lineage>
</organism>
<reference evidence="7" key="1">
    <citation type="journal article" date="2014" name="Int. J. Syst. Evol. Microbiol.">
        <title>Complete genome sequence of Corynebacterium casei LMG S-19264T (=DSM 44701T), isolated from a smear-ripened cheese.</title>
        <authorList>
            <consortium name="US DOE Joint Genome Institute (JGI-PGF)"/>
            <person name="Walter F."/>
            <person name="Albersmeier A."/>
            <person name="Kalinowski J."/>
            <person name="Ruckert C."/>
        </authorList>
    </citation>
    <scope>NUCLEOTIDE SEQUENCE</scope>
    <source>
        <strain evidence="7">JCM 4477</strain>
    </source>
</reference>
<dbReference type="SUPFAM" id="SSF88659">
    <property type="entry name" value="Sigma3 and sigma4 domains of RNA polymerase sigma factors"/>
    <property type="match status" value="1"/>
</dbReference>
<keyword evidence="8" id="KW-1185">Reference proteome</keyword>
<keyword evidence="4" id="KW-0238">DNA-binding</keyword>
<dbReference type="Gene3D" id="1.10.1740.10">
    <property type="match status" value="1"/>
</dbReference>
<feature type="region of interest" description="Disordered" evidence="6">
    <location>
        <begin position="188"/>
        <end position="250"/>
    </location>
</feature>
<dbReference type="PANTHER" id="PTHR43133">
    <property type="entry name" value="RNA POLYMERASE ECF-TYPE SIGMA FACTO"/>
    <property type="match status" value="1"/>
</dbReference>
<dbReference type="InterPro" id="IPR013325">
    <property type="entry name" value="RNA_pol_sigma_r2"/>
</dbReference>
<evidence type="ECO:0000256" key="6">
    <source>
        <dbReference type="SAM" id="MobiDB-lite"/>
    </source>
</evidence>
<dbReference type="SUPFAM" id="SSF88946">
    <property type="entry name" value="Sigma2 domain of RNA polymerase sigma factors"/>
    <property type="match status" value="1"/>
</dbReference>
<keyword evidence="2" id="KW-0805">Transcription regulation</keyword>
<dbReference type="Gene3D" id="1.10.10.10">
    <property type="entry name" value="Winged helix-like DNA-binding domain superfamily/Winged helix DNA-binding domain"/>
    <property type="match status" value="1"/>
</dbReference>
<dbReference type="InterPro" id="IPR036388">
    <property type="entry name" value="WH-like_DNA-bd_sf"/>
</dbReference>
<dbReference type="InterPro" id="IPR039425">
    <property type="entry name" value="RNA_pol_sigma-70-like"/>
</dbReference>
<name>A0A919AVH4_9ACTN</name>
<dbReference type="InterPro" id="IPR013324">
    <property type="entry name" value="RNA_pol_sigma_r3/r4-like"/>
</dbReference>
<comment type="similarity">
    <text evidence="1">Belongs to the sigma-70 factor family. ECF subfamily.</text>
</comment>
<evidence type="ECO:0008006" key="9">
    <source>
        <dbReference type="Google" id="ProtNLM"/>
    </source>
</evidence>
<evidence type="ECO:0000313" key="7">
    <source>
        <dbReference type="EMBL" id="GHF28019.1"/>
    </source>
</evidence>
<comment type="caution">
    <text evidence="7">The sequence shown here is derived from an EMBL/GenBank/DDBJ whole genome shotgun (WGS) entry which is preliminary data.</text>
</comment>
<feature type="compositionally biased region" description="Polar residues" evidence="6">
    <location>
        <begin position="209"/>
        <end position="226"/>
    </location>
</feature>
<reference evidence="7" key="2">
    <citation type="submission" date="2020-09" db="EMBL/GenBank/DDBJ databases">
        <authorList>
            <person name="Sun Q."/>
            <person name="Ohkuma M."/>
        </authorList>
    </citation>
    <scope>NUCLEOTIDE SEQUENCE</scope>
    <source>
        <strain evidence="7">JCM 4477</strain>
    </source>
</reference>
<gene>
    <name evidence="7" type="ORF">GCM10018772_62110</name>
</gene>
<evidence type="ECO:0000256" key="1">
    <source>
        <dbReference type="ARBA" id="ARBA00010641"/>
    </source>
</evidence>
<proteinExistence type="inferred from homology"/>
<keyword evidence="3" id="KW-0731">Sigma factor</keyword>
<evidence type="ECO:0000256" key="2">
    <source>
        <dbReference type="ARBA" id="ARBA00023015"/>
    </source>
</evidence>
<dbReference type="EMBL" id="BNBI01000017">
    <property type="protein sequence ID" value="GHF28019.1"/>
    <property type="molecule type" value="Genomic_DNA"/>
</dbReference>
<dbReference type="Proteomes" id="UP000630718">
    <property type="component" value="Unassembled WGS sequence"/>
</dbReference>
<keyword evidence="5" id="KW-0804">Transcription</keyword>
<dbReference type="AlphaFoldDB" id="A0A919AVH4"/>
<accession>A0A919AVH4</accession>
<evidence type="ECO:0000256" key="5">
    <source>
        <dbReference type="ARBA" id="ARBA00023163"/>
    </source>
</evidence>
<protein>
    <recommendedName>
        <fullName evidence="9">Sigma-70 family RNA polymerase sigma factor</fullName>
    </recommendedName>
</protein>
<dbReference type="GO" id="GO:0003677">
    <property type="term" value="F:DNA binding"/>
    <property type="evidence" value="ECO:0007669"/>
    <property type="project" value="UniProtKB-KW"/>
</dbReference>
<evidence type="ECO:0000313" key="8">
    <source>
        <dbReference type="Proteomes" id="UP000630718"/>
    </source>
</evidence>
<evidence type="ECO:0000256" key="4">
    <source>
        <dbReference type="ARBA" id="ARBA00023125"/>
    </source>
</evidence>
<sequence length="377" mass="40989">MNRAHIGALVKSAADGDKAAWDALVTEFSSLVWSVIRAHDLSDAESHGVYQEVWFRFIVAMKALPEPRDAGVWLAGTTRQECLEALRYPSHDASKLHDWVDWVNVEARAKSRPEGVAVTVGEAERIRILWEEFEQLGARCRQLLRTLMASPPPTYQEVAAGLGIAVNSIGPLRQRCLRRLRARLEERGGLDSRGAPNTADIPGLPTPRASITSHAFGTGDQSQTGVTAGGAVEPSLATGREKPLTDSSKLPGCQAQLTLLDDDPRAGTPVRLAVKLVVEAAHPWARSSGVRPLLDIVATPLSSADVVPDMVMYRLQGTDSAQFRVTAMRPGAHRIRFTFLHHDTGVALQQVETELDIAASGPMGREDMRPELPEGRS</sequence>
<evidence type="ECO:0000256" key="3">
    <source>
        <dbReference type="ARBA" id="ARBA00023082"/>
    </source>
</evidence>